<organism evidence="4 5">
    <name type="scientific">Pinctada imbricata</name>
    <name type="common">Atlantic pearl-oyster</name>
    <name type="synonym">Pinctada martensii</name>
    <dbReference type="NCBI Taxonomy" id="66713"/>
    <lineage>
        <taxon>Eukaryota</taxon>
        <taxon>Metazoa</taxon>
        <taxon>Spiralia</taxon>
        <taxon>Lophotrochozoa</taxon>
        <taxon>Mollusca</taxon>
        <taxon>Bivalvia</taxon>
        <taxon>Autobranchia</taxon>
        <taxon>Pteriomorphia</taxon>
        <taxon>Pterioida</taxon>
        <taxon>Pterioidea</taxon>
        <taxon>Pteriidae</taxon>
        <taxon>Pinctada</taxon>
    </lineage>
</organism>
<dbReference type="GO" id="GO:0032502">
    <property type="term" value="P:developmental process"/>
    <property type="evidence" value="ECO:0007669"/>
    <property type="project" value="TreeGrafter"/>
</dbReference>
<feature type="region of interest" description="Disordered" evidence="2">
    <location>
        <begin position="65"/>
        <end position="117"/>
    </location>
</feature>
<name>A0AA89CDA9_PINIB</name>
<feature type="region of interest" description="Disordered" evidence="2">
    <location>
        <begin position="1"/>
        <end position="20"/>
    </location>
</feature>
<gene>
    <name evidence="4" type="ORF">FSP39_011638</name>
</gene>
<accession>A0AA89CDA9</accession>
<dbReference type="Pfam" id="PF00010">
    <property type="entry name" value="HLH"/>
    <property type="match status" value="1"/>
</dbReference>
<reference evidence="4" key="1">
    <citation type="submission" date="2019-08" db="EMBL/GenBank/DDBJ databases">
        <title>The improved chromosome-level genome for the pearl oyster Pinctada fucata martensii using PacBio sequencing and Hi-C.</title>
        <authorList>
            <person name="Zheng Z."/>
        </authorList>
    </citation>
    <scope>NUCLEOTIDE SEQUENCE</scope>
    <source>
        <strain evidence="4">ZZ-2019</strain>
        <tissue evidence="4">Adductor muscle</tissue>
    </source>
</reference>
<protein>
    <recommendedName>
        <fullName evidence="3">BHLH domain-containing protein</fullName>
    </recommendedName>
</protein>
<dbReference type="PANTHER" id="PTHR23349:SF108">
    <property type="entry name" value="BHLH DOMAIN-CONTAINING PROTEIN"/>
    <property type="match status" value="1"/>
</dbReference>
<dbReference type="InterPro" id="IPR036638">
    <property type="entry name" value="HLH_DNA-bd_sf"/>
</dbReference>
<sequence length="117" mass="13848">MPKNDEKRNARERRRVQGLNHYIQTLRNKLPEEWKSKKMSKLEIIQKSSVYIQHLRNFLSLTEPFVLDNSNRQSESSNNRNDGSNRQSEGSNNRESDDSNRQSEDSNFYNKTMTVLN</sequence>
<dbReference type="SUPFAM" id="SSF47459">
    <property type="entry name" value="HLH, helix-loop-helix DNA-binding domain"/>
    <property type="match status" value="1"/>
</dbReference>
<evidence type="ECO:0000256" key="1">
    <source>
        <dbReference type="ARBA" id="ARBA00023125"/>
    </source>
</evidence>
<dbReference type="PROSITE" id="PS50888">
    <property type="entry name" value="BHLH"/>
    <property type="match status" value="1"/>
</dbReference>
<evidence type="ECO:0000256" key="2">
    <source>
        <dbReference type="SAM" id="MobiDB-lite"/>
    </source>
</evidence>
<dbReference type="InterPro" id="IPR011598">
    <property type="entry name" value="bHLH_dom"/>
</dbReference>
<comment type="caution">
    <text evidence="4">The sequence shown here is derived from an EMBL/GenBank/DDBJ whole genome shotgun (WGS) entry which is preliminary data.</text>
</comment>
<proteinExistence type="predicted"/>
<dbReference type="GO" id="GO:0000977">
    <property type="term" value="F:RNA polymerase II transcription regulatory region sequence-specific DNA binding"/>
    <property type="evidence" value="ECO:0007669"/>
    <property type="project" value="TreeGrafter"/>
</dbReference>
<dbReference type="AlphaFoldDB" id="A0AA89CDA9"/>
<dbReference type="SMART" id="SM00353">
    <property type="entry name" value="HLH"/>
    <property type="match status" value="1"/>
</dbReference>
<keyword evidence="1" id="KW-0238">DNA-binding</keyword>
<evidence type="ECO:0000313" key="5">
    <source>
        <dbReference type="Proteomes" id="UP001186944"/>
    </source>
</evidence>
<dbReference type="EMBL" id="VSWD01000002">
    <property type="protein sequence ID" value="KAK3107313.1"/>
    <property type="molecule type" value="Genomic_DNA"/>
</dbReference>
<dbReference type="Gene3D" id="4.10.280.10">
    <property type="entry name" value="Helix-loop-helix DNA-binding domain"/>
    <property type="match status" value="1"/>
</dbReference>
<evidence type="ECO:0000313" key="4">
    <source>
        <dbReference type="EMBL" id="KAK3107313.1"/>
    </source>
</evidence>
<evidence type="ECO:0000259" key="3">
    <source>
        <dbReference type="PROSITE" id="PS50888"/>
    </source>
</evidence>
<feature type="domain" description="BHLH" evidence="3">
    <location>
        <begin position="3"/>
        <end position="55"/>
    </location>
</feature>
<feature type="compositionally biased region" description="Polar residues" evidence="2">
    <location>
        <begin position="105"/>
        <end position="117"/>
    </location>
</feature>
<dbReference type="PANTHER" id="PTHR23349">
    <property type="entry name" value="BASIC HELIX-LOOP-HELIX TRANSCRIPTION FACTOR, TWIST"/>
    <property type="match status" value="1"/>
</dbReference>
<feature type="compositionally biased region" description="Basic and acidic residues" evidence="2">
    <location>
        <begin position="92"/>
        <end position="104"/>
    </location>
</feature>
<feature type="compositionally biased region" description="Low complexity" evidence="2">
    <location>
        <begin position="69"/>
        <end position="81"/>
    </location>
</feature>
<keyword evidence="5" id="KW-1185">Reference proteome</keyword>
<dbReference type="Proteomes" id="UP001186944">
    <property type="component" value="Unassembled WGS sequence"/>
</dbReference>
<dbReference type="GO" id="GO:0000981">
    <property type="term" value="F:DNA-binding transcription factor activity, RNA polymerase II-specific"/>
    <property type="evidence" value="ECO:0007669"/>
    <property type="project" value="TreeGrafter"/>
</dbReference>
<feature type="compositionally biased region" description="Polar residues" evidence="2">
    <location>
        <begin position="82"/>
        <end position="91"/>
    </location>
</feature>
<dbReference type="InterPro" id="IPR050283">
    <property type="entry name" value="E-box_TF_Regulators"/>
</dbReference>
<dbReference type="GO" id="GO:0046983">
    <property type="term" value="F:protein dimerization activity"/>
    <property type="evidence" value="ECO:0007669"/>
    <property type="project" value="InterPro"/>
</dbReference>